<dbReference type="Gene3D" id="3.10.20.90">
    <property type="entry name" value="Phosphatidylinositol 3-kinase Catalytic Subunit, Chain A, domain 1"/>
    <property type="match status" value="1"/>
</dbReference>
<accession>A0A9W8IEX8</accession>
<dbReference type="PANTHER" id="PTHR46424">
    <property type="entry name" value="UBX DOMAIN-CONTAINING PROTEIN 4"/>
    <property type="match status" value="1"/>
</dbReference>
<keyword evidence="3" id="KW-1185">Reference proteome</keyword>
<dbReference type="PROSITE" id="PS50033">
    <property type="entry name" value="UBX"/>
    <property type="match status" value="1"/>
</dbReference>
<dbReference type="PANTHER" id="PTHR46424:SF1">
    <property type="entry name" value="UBX DOMAIN-CONTAINING PROTEIN 4"/>
    <property type="match status" value="1"/>
</dbReference>
<sequence length="313" mass="34001">METPTVEPIWYTGGVFKAASEARKQGRLLVVCVLDEGAVLGAAHRKQLHDALDNIEVSSLLVAHCICVRLVACTDEENSFARLFPAAQALSICIAHSAGNAVVCGPNITQARIAAEIQAQLRASTQARGAVHMGSLEAIENERLRRLLVSRRRGDMQRVKQAVRDFKDDRQGYAYVHGPTKQAAPKREGSVAEGRTGAHLLLRVSDGRTLTAEFDAMAVFSEVRAYVVKELGPAGIATMLPPRRVLTDEDDGRTLAELGLVPTATLLVSVAVAVRTQKASEPWFEWPAPHLLRQLVYLGIVGALLLACLYPRK</sequence>
<organism evidence="2 3">
    <name type="scientific">Coemansia aciculifera</name>
    <dbReference type="NCBI Taxonomy" id="417176"/>
    <lineage>
        <taxon>Eukaryota</taxon>
        <taxon>Fungi</taxon>
        <taxon>Fungi incertae sedis</taxon>
        <taxon>Zoopagomycota</taxon>
        <taxon>Kickxellomycotina</taxon>
        <taxon>Kickxellomycetes</taxon>
        <taxon>Kickxellales</taxon>
        <taxon>Kickxellaceae</taxon>
        <taxon>Coemansia</taxon>
    </lineage>
</organism>
<feature type="domain" description="UBX" evidence="1">
    <location>
        <begin position="193"/>
        <end position="268"/>
    </location>
</feature>
<evidence type="ECO:0000313" key="3">
    <source>
        <dbReference type="Proteomes" id="UP001140074"/>
    </source>
</evidence>
<dbReference type="SMART" id="SM00166">
    <property type="entry name" value="UBX"/>
    <property type="match status" value="1"/>
</dbReference>
<dbReference type="EMBL" id="JANBUY010000386">
    <property type="protein sequence ID" value="KAJ2859487.1"/>
    <property type="molecule type" value="Genomic_DNA"/>
</dbReference>
<dbReference type="SUPFAM" id="SSF54236">
    <property type="entry name" value="Ubiquitin-like"/>
    <property type="match status" value="1"/>
</dbReference>
<dbReference type="InterPro" id="IPR001012">
    <property type="entry name" value="UBX_dom"/>
</dbReference>
<evidence type="ECO:0000313" key="2">
    <source>
        <dbReference type="EMBL" id="KAJ2859487.1"/>
    </source>
</evidence>
<dbReference type="AlphaFoldDB" id="A0A9W8IEX8"/>
<evidence type="ECO:0000259" key="1">
    <source>
        <dbReference type="PROSITE" id="PS50033"/>
    </source>
</evidence>
<name>A0A9W8IEX8_9FUNG</name>
<dbReference type="GO" id="GO:0036503">
    <property type="term" value="P:ERAD pathway"/>
    <property type="evidence" value="ECO:0007669"/>
    <property type="project" value="TreeGrafter"/>
</dbReference>
<gene>
    <name evidence="2" type="ORF">GGH94_006084</name>
</gene>
<comment type="caution">
    <text evidence="2">The sequence shown here is derived from an EMBL/GenBank/DDBJ whole genome shotgun (WGS) entry which is preliminary data.</text>
</comment>
<dbReference type="InterPro" id="IPR029071">
    <property type="entry name" value="Ubiquitin-like_domsf"/>
</dbReference>
<dbReference type="GO" id="GO:0005783">
    <property type="term" value="C:endoplasmic reticulum"/>
    <property type="evidence" value="ECO:0007669"/>
    <property type="project" value="TreeGrafter"/>
</dbReference>
<dbReference type="Pfam" id="PF00789">
    <property type="entry name" value="UBX"/>
    <property type="match status" value="1"/>
</dbReference>
<proteinExistence type="predicted"/>
<reference evidence="2" key="1">
    <citation type="submission" date="2022-07" db="EMBL/GenBank/DDBJ databases">
        <title>Phylogenomic reconstructions and comparative analyses of Kickxellomycotina fungi.</title>
        <authorList>
            <person name="Reynolds N.K."/>
            <person name="Stajich J.E."/>
            <person name="Barry K."/>
            <person name="Grigoriev I.V."/>
            <person name="Crous P."/>
            <person name="Smith M.E."/>
        </authorList>
    </citation>
    <scope>NUCLEOTIDE SEQUENCE</scope>
    <source>
        <strain evidence="2">RSA 476</strain>
    </source>
</reference>
<dbReference type="Proteomes" id="UP001140074">
    <property type="component" value="Unassembled WGS sequence"/>
</dbReference>
<protein>
    <recommendedName>
        <fullName evidence="1">UBX domain-containing protein</fullName>
    </recommendedName>
</protein>